<dbReference type="Gene3D" id="1.10.357.10">
    <property type="entry name" value="Tetracycline Repressor, domain 2"/>
    <property type="match status" value="1"/>
</dbReference>
<dbReference type="InterPro" id="IPR009057">
    <property type="entry name" value="Homeodomain-like_sf"/>
</dbReference>
<feature type="region of interest" description="Disordered" evidence="5">
    <location>
        <begin position="1"/>
        <end position="25"/>
    </location>
</feature>
<dbReference type="AlphaFoldDB" id="A0A101S219"/>
<dbReference type="PROSITE" id="PS50977">
    <property type="entry name" value="HTH_TETR_2"/>
    <property type="match status" value="1"/>
</dbReference>
<dbReference type="SUPFAM" id="SSF46689">
    <property type="entry name" value="Homeodomain-like"/>
    <property type="match status" value="1"/>
</dbReference>
<evidence type="ECO:0000313" key="8">
    <source>
        <dbReference type="Proteomes" id="UP000054375"/>
    </source>
</evidence>
<evidence type="ECO:0000259" key="6">
    <source>
        <dbReference type="PROSITE" id="PS50977"/>
    </source>
</evidence>
<dbReference type="InterPro" id="IPR036271">
    <property type="entry name" value="Tet_transcr_reg_TetR-rel_C_sf"/>
</dbReference>
<organism evidence="7 8">
    <name type="scientific">Streptomyces griseorubiginosus</name>
    <dbReference type="NCBI Taxonomy" id="67304"/>
    <lineage>
        <taxon>Bacteria</taxon>
        <taxon>Bacillati</taxon>
        <taxon>Actinomycetota</taxon>
        <taxon>Actinomycetes</taxon>
        <taxon>Kitasatosporales</taxon>
        <taxon>Streptomycetaceae</taxon>
        <taxon>Streptomyces</taxon>
    </lineage>
</organism>
<dbReference type="Pfam" id="PF00440">
    <property type="entry name" value="TetR_N"/>
    <property type="match status" value="1"/>
</dbReference>
<dbReference type="PANTHER" id="PTHR47506:SF1">
    <property type="entry name" value="HTH-TYPE TRANSCRIPTIONAL REGULATOR YJDC"/>
    <property type="match status" value="1"/>
</dbReference>
<gene>
    <name evidence="7" type="ORF">AQJ54_19315</name>
</gene>
<evidence type="ECO:0000256" key="4">
    <source>
        <dbReference type="PROSITE-ProRule" id="PRU00335"/>
    </source>
</evidence>
<sequence>MATRTRPATDTANGSSSGEPVRSEARERLLSTASGLFYREGIRAVGVERILAEAPATRATFYRHFPSKEDLVVAYLRGVDTATRADVQAAIEAAPSPADALRAIGTALADSLASPEFRGCAFLKAAAEYPDPEDPVRQVILDHRAWYTTTLTDLFAQVFGDSPRRGKPEHAARHFVMMRDGAMSGAHLDGAESVGAAFHRGLEGMLTMLH</sequence>
<evidence type="ECO:0000256" key="2">
    <source>
        <dbReference type="ARBA" id="ARBA00023125"/>
    </source>
</evidence>
<dbReference type="PANTHER" id="PTHR47506">
    <property type="entry name" value="TRANSCRIPTIONAL REGULATORY PROTEIN"/>
    <property type="match status" value="1"/>
</dbReference>
<dbReference type="SUPFAM" id="SSF48498">
    <property type="entry name" value="Tetracyclin repressor-like, C-terminal domain"/>
    <property type="match status" value="1"/>
</dbReference>
<feature type="domain" description="HTH tetR-type" evidence="6">
    <location>
        <begin position="23"/>
        <end position="83"/>
    </location>
</feature>
<keyword evidence="1" id="KW-0805">Transcription regulation</keyword>
<feature type="DNA-binding region" description="H-T-H motif" evidence="4">
    <location>
        <begin position="46"/>
        <end position="65"/>
    </location>
</feature>
<feature type="compositionally biased region" description="Polar residues" evidence="5">
    <location>
        <begin position="1"/>
        <end position="18"/>
    </location>
</feature>
<comment type="caution">
    <text evidence="7">The sequence shown here is derived from an EMBL/GenBank/DDBJ whole genome shotgun (WGS) entry which is preliminary data.</text>
</comment>
<dbReference type="PRINTS" id="PR00455">
    <property type="entry name" value="HTHTETR"/>
</dbReference>
<evidence type="ECO:0000256" key="1">
    <source>
        <dbReference type="ARBA" id="ARBA00023015"/>
    </source>
</evidence>
<evidence type="ECO:0000313" key="7">
    <source>
        <dbReference type="EMBL" id="KUN65858.1"/>
    </source>
</evidence>
<evidence type="ECO:0000256" key="3">
    <source>
        <dbReference type="ARBA" id="ARBA00023163"/>
    </source>
</evidence>
<dbReference type="Proteomes" id="UP000054375">
    <property type="component" value="Unassembled WGS sequence"/>
</dbReference>
<dbReference type="InterPro" id="IPR001647">
    <property type="entry name" value="HTH_TetR"/>
</dbReference>
<keyword evidence="3" id="KW-0804">Transcription</keyword>
<keyword evidence="8" id="KW-1185">Reference proteome</keyword>
<accession>A0A101S219</accession>
<name>A0A101S219_9ACTN</name>
<dbReference type="EMBL" id="LMWV01000016">
    <property type="protein sequence ID" value="KUN65858.1"/>
    <property type="molecule type" value="Genomic_DNA"/>
</dbReference>
<keyword evidence="2 4" id="KW-0238">DNA-binding</keyword>
<dbReference type="RefSeq" id="WP_062238926.1">
    <property type="nucleotide sequence ID" value="NZ_JBEOZZ010000018.1"/>
</dbReference>
<reference evidence="7 8" key="1">
    <citation type="submission" date="2015-10" db="EMBL/GenBank/DDBJ databases">
        <title>Draft genome sequence of Streptomyces griseorubiginosus DSM 40469, type strain for the species Streptomyces griseorubiginosus.</title>
        <authorList>
            <person name="Ruckert C."/>
            <person name="Winkler A."/>
            <person name="Kalinowski J."/>
            <person name="Kampfer P."/>
            <person name="Glaeser S."/>
        </authorList>
    </citation>
    <scope>NUCLEOTIDE SEQUENCE [LARGE SCALE GENOMIC DNA]</scope>
    <source>
        <strain evidence="7 8">DSM 40469</strain>
    </source>
</reference>
<proteinExistence type="predicted"/>
<dbReference type="GO" id="GO:0003677">
    <property type="term" value="F:DNA binding"/>
    <property type="evidence" value="ECO:0007669"/>
    <property type="project" value="UniProtKB-UniRule"/>
</dbReference>
<evidence type="ECO:0000256" key="5">
    <source>
        <dbReference type="SAM" id="MobiDB-lite"/>
    </source>
</evidence>
<protein>
    <submittedName>
        <fullName evidence="7">TetR family transcriptional regulator</fullName>
    </submittedName>
</protein>